<comment type="caution">
    <text evidence="3">The sequence shown here is derived from an EMBL/GenBank/DDBJ whole genome shotgun (WGS) entry which is preliminary data.</text>
</comment>
<proteinExistence type="predicted"/>
<gene>
    <name evidence="3" type="ORF">Tco_0824303</name>
</gene>
<evidence type="ECO:0000256" key="1">
    <source>
        <dbReference type="SAM" id="Phobius"/>
    </source>
</evidence>
<keyword evidence="3" id="KW-0695">RNA-directed DNA polymerase</keyword>
<feature type="domain" description="Reverse transcriptase zinc-binding" evidence="2">
    <location>
        <begin position="277"/>
        <end position="366"/>
    </location>
</feature>
<feature type="transmembrane region" description="Helical" evidence="1">
    <location>
        <begin position="397"/>
        <end position="415"/>
    </location>
</feature>
<keyword evidence="4" id="KW-1185">Reference proteome</keyword>
<reference evidence="3" key="1">
    <citation type="journal article" date="2022" name="Int. J. Mol. Sci.">
        <title>Draft Genome of Tanacetum Coccineum: Genomic Comparison of Closely Related Tanacetum-Family Plants.</title>
        <authorList>
            <person name="Yamashiro T."/>
            <person name="Shiraishi A."/>
            <person name="Nakayama K."/>
            <person name="Satake H."/>
        </authorList>
    </citation>
    <scope>NUCLEOTIDE SEQUENCE</scope>
</reference>
<name>A0ABQ5AQ04_9ASTR</name>
<reference evidence="3" key="2">
    <citation type="submission" date="2022-01" db="EMBL/GenBank/DDBJ databases">
        <authorList>
            <person name="Yamashiro T."/>
            <person name="Shiraishi A."/>
            <person name="Satake H."/>
            <person name="Nakayama K."/>
        </authorList>
    </citation>
    <scope>NUCLEOTIDE SEQUENCE</scope>
</reference>
<organism evidence="3 4">
    <name type="scientific">Tanacetum coccineum</name>
    <dbReference type="NCBI Taxonomy" id="301880"/>
    <lineage>
        <taxon>Eukaryota</taxon>
        <taxon>Viridiplantae</taxon>
        <taxon>Streptophyta</taxon>
        <taxon>Embryophyta</taxon>
        <taxon>Tracheophyta</taxon>
        <taxon>Spermatophyta</taxon>
        <taxon>Magnoliopsida</taxon>
        <taxon>eudicotyledons</taxon>
        <taxon>Gunneridae</taxon>
        <taxon>Pentapetalae</taxon>
        <taxon>asterids</taxon>
        <taxon>campanulids</taxon>
        <taxon>Asterales</taxon>
        <taxon>Asteraceae</taxon>
        <taxon>Asteroideae</taxon>
        <taxon>Anthemideae</taxon>
        <taxon>Anthemidinae</taxon>
        <taxon>Tanacetum</taxon>
    </lineage>
</organism>
<evidence type="ECO:0000313" key="4">
    <source>
        <dbReference type="Proteomes" id="UP001151760"/>
    </source>
</evidence>
<keyword evidence="1" id="KW-1133">Transmembrane helix</keyword>
<accession>A0ABQ5AQ04</accession>
<dbReference type="PANTHER" id="PTHR33116:SF78">
    <property type="entry name" value="OS12G0587133 PROTEIN"/>
    <property type="match status" value="1"/>
</dbReference>
<keyword evidence="1" id="KW-0472">Membrane</keyword>
<dbReference type="InterPro" id="IPR026960">
    <property type="entry name" value="RVT-Znf"/>
</dbReference>
<dbReference type="PANTHER" id="PTHR33116">
    <property type="entry name" value="REVERSE TRANSCRIPTASE ZINC-BINDING DOMAIN-CONTAINING PROTEIN-RELATED-RELATED"/>
    <property type="match status" value="1"/>
</dbReference>
<keyword evidence="1" id="KW-0812">Transmembrane</keyword>
<keyword evidence="3" id="KW-0808">Transferase</keyword>
<dbReference type="Proteomes" id="UP001151760">
    <property type="component" value="Unassembled WGS sequence"/>
</dbReference>
<dbReference type="Pfam" id="PF13966">
    <property type="entry name" value="zf-RVT"/>
    <property type="match status" value="1"/>
</dbReference>
<dbReference type="EMBL" id="BQNB010012401">
    <property type="protein sequence ID" value="GJT03134.1"/>
    <property type="molecule type" value="Genomic_DNA"/>
</dbReference>
<evidence type="ECO:0000313" key="3">
    <source>
        <dbReference type="EMBL" id="GJT03134.1"/>
    </source>
</evidence>
<keyword evidence="3" id="KW-0548">Nucleotidyltransferase</keyword>
<protein>
    <submittedName>
        <fullName evidence="3">Reverse transcriptase domain, reverse transcriptase zinc-binding domain protein</fullName>
    </submittedName>
</protein>
<evidence type="ECO:0000259" key="2">
    <source>
        <dbReference type="Pfam" id="PF13966"/>
    </source>
</evidence>
<sequence>MPFTEGDLPVKYLGVSLISTRLHIRVCKILVERVTNRIGDWKNKSLSFAGRLQLCRSVLSSMQVFWASVLVIPKRIILDIQHQIRGFLWCNGELKRGKPKVAWDILCLSKCEGGLGIRSLESFNIALMTTHIWNIVTNKESLWVRWIHNYKLRGHTIWDVPVKADMSWGWRKLLQIRESVKPFFWTKLGNGKSTSLLYDRWCDHCPITQYLSPRDVSNEGYNLHSCVADLVSNGGWVWPQSWLLKAPNLALIPVPNLVETQLDMPQWRDTYGKFSNFSVKCTWEALRPRGTEVNWHRIMWFNHCIPRHAFHLWLIMRNRLKTQDQLRQWDVGLNTNLNMLNCVFCDSQPDSHAHLFFECSFPSSIWMAIRHLAGMEMVASNFQDIVSYLLPSSHRRTAKSIIGCLLVAAAAYFIWVERNSRLFKNTRRTMEEIRDCIIITVRLKLLTFRFKNNTNVNELLARWKLPKNFKLYV</sequence>
<dbReference type="GO" id="GO:0003964">
    <property type="term" value="F:RNA-directed DNA polymerase activity"/>
    <property type="evidence" value="ECO:0007669"/>
    <property type="project" value="UniProtKB-KW"/>
</dbReference>